<evidence type="ECO:0000256" key="4">
    <source>
        <dbReference type="ARBA" id="ARBA00023136"/>
    </source>
</evidence>
<sequence>MLHFQYIEYFIALAAIPLMIFFYVQLKRWKKATSKKIGDPALVKELTADYSPKKFYTKFVLILIAFALCVIAVAGLVTPDNNQKINRKGTDLMIALDVSKSMLAQDIKPSRLERAKQLVSTIIDHSPDDRIGLVIFAGRAYLQMPLTVDHDAAKMYLASASPADVPTQGTVIADALKMCEASFNPNEKTFKSVLLISDGEDHDNDAIKQSKKLAKAGIMVNTVGIGSPQGAPILDPATGQYKKDEKGQTVITKLNERELEEIAKDGKGIYQLYTNTETVASNIKHQLANIGQETATSDGLYISFKQYFQYFLGAAFLLLLIEFFISEREGKKYKKAVAVIALLCISLPSFSQDTKDVIIKGNKAYNEKDYTAAENAYQEALKNSDTNSTASYNLGNALYKNNNTEEAIKSYDNAIASTQNNSIKQKAFYNKGVALQAAKKLPECIRAYENALILNPGDEDARQNLQRALKEQQKQQQQNQDNKKKQDKNQKKQQQPKDQQNNNQQKNKQEPKPSPSKLSKQDAEEKLKSLLENEKQLQDKMHKMKGAPAPDSPEKDW</sequence>
<dbReference type="Gene3D" id="3.40.50.410">
    <property type="entry name" value="von Willebrand factor, type A domain"/>
    <property type="match status" value="1"/>
</dbReference>
<feature type="repeat" description="TPR" evidence="5">
    <location>
        <begin position="388"/>
        <end position="421"/>
    </location>
</feature>
<feature type="region of interest" description="Disordered" evidence="6">
    <location>
        <begin position="467"/>
        <end position="557"/>
    </location>
</feature>
<dbReference type="InterPro" id="IPR050768">
    <property type="entry name" value="UPF0353/GerABKA_families"/>
</dbReference>
<feature type="repeat" description="TPR" evidence="5">
    <location>
        <begin position="425"/>
        <end position="458"/>
    </location>
</feature>
<dbReference type="InterPro" id="IPR019734">
    <property type="entry name" value="TPR_rpt"/>
</dbReference>
<comment type="caution">
    <text evidence="9">The sequence shown here is derived from an EMBL/GenBank/DDBJ whole genome shotgun (WGS) entry which is preliminary data.</text>
</comment>
<feature type="transmembrane region" description="Helical" evidence="7">
    <location>
        <begin position="59"/>
        <end position="77"/>
    </location>
</feature>
<keyword evidence="1" id="KW-1003">Cell membrane</keyword>
<evidence type="ECO:0000259" key="8">
    <source>
        <dbReference type="PROSITE" id="PS50234"/>
    </source>
</evidence>
<dbReference type="Proteomes" id="UP000267223">
    <property type="component" value="Unassembled WGS sequence"/>
</dbReference>
<dbReference type="AlphaFoldDB" id="A0A3M9NHX8"/>
<dbReference type="RefSeq" id="WP_123120250.1">
    <property type="nucleotide sequence ID" value="NZ_RJJR01000005.1"/>
</dbReference>
<dbReference type="InterPro" id="IPR002035">
    <property type="entry name" value="VWF_A"/>
</dbReference>
<dbReference type="EMBL" id="RJJR01000005">
    <property type="protein sequence ID" value="RNI37409.1"/>
    <property type="molecule type" value="Genomic_DNA"/>
</dbReference>
<feature type="compositionally biased region" description="Basic and acidic residues" evidence="6">
    <location>
        <begin position="481"/>
        <end position="490"/>
    </location>
</feature>
<organism evidence="9 10">
    <name type="scientific">Hanamia caeni</name>
    <dbReference type="NCBI Taxonomy" id="2294116"/>
    <lineage>
        <taxon>Bacteria</taxon>
        <taxon>Pseudomonadati</taxon>
        <taxon>Bacteroidota</taxon>
        <taxon>Chitinophagia</taxon>
        <taxon>Chitinophagales</taxon>
        <taxon>Chitinophagaceae</taxon>
        <taxon>Hanamia</taxon>
    </lineage>
</organism>
<evidence type="ECO:0000256" key="3">
    <source>
        <dbReference type="ARBA" id="ARBA00022989"/>
    </source>
</evidence>
<dbReference type="PROSITE" id="PS50005">
    <property type="entry name" value="TPR"/>
    <property type="match status" value="2"/>
</dbReference>
<keyword evidence="10" id="KW-1185">Reference proteome</keyword>
<feature type="domain" description="VWFA" evidence="8">
    <location>
        <begin position="91"/>
        <end position="290"/>
    </location>
</feature>
<feature type="compositionally biased region" description="Low complexity" evidence="6">
    <location>
        <begin position="492"/>
        <end position="506"/>
    </location>
</feature>
<proteinExistence type="predicted"/>
<gene>
    <name evidence="9" type="ORF">EFY79_08410</name>
</gene>
<dbReference type="PANTHER" id="PTHR22550:SF5">
    <property type="entry name" value="LEUCINE ZIPPER PROTEIN 4"/>
    <property type="match status" value="1"/>
</dbReference>
<reference evidence="9 10" key="1">
    <citation type="submission" date="2018-11" db="EMBL/GenBank/DDBJ databases">
        <title>Draft genome sequence of Ferruginibacter sp. BO-59.</title>
        <authorList>
            <person name="Im W.T."/>
        </authorList>
    </citation>
    <scope>NUCLEOTIDE SEQUENCE [LARGE SCALE GENOMIC DNA]</scope>
    <source>
        <strain evidence="9 10">BO-59</strain>
    </source>
</reference>
<evidence type="ECO:0000256" key="2">
    <source>
        <dbReference type="ARBA" id="ARBA00022692"/>
    </source>
</evidence>
<protein>
    <submittedName>
        <fullName evidence="9">VWA domain-containing protein</fullName>
    </submittedName>
</protein>
<dbReference type="InterPro" id="IPR036465">
    <property type="entry name" value="vWFA_dom_sf"/>
</dbReference>
<feature type="transmembrane region" description="Helical" evidence="7">
    <location>
        <begin position="307"/>
        <end position="325"/>
    </location>
</feature>
<keyword evidence="4 7" id="KW-0472">Membrane</keyword>
<keyword evidence="5" id="KW-0802">TPR repeat</keyword>
<dbReference type="Pfam" id="PF13432">
    <property type="entry name" value="TPR_16"/>
    <property type="match status" value="1"/>
</dbReference>
<evidence type="ECO:0000313" key="9">
    <source>
        <dbReference type="EMBL" id="RNI37409.1"/>
    </source>
</evidence>
<dbReference type="PROSITE" id="PS50234">
    <property type="entry name" value="VWFA"/>
    <property type="match status" value="1"/>
</dbReference>
<dbReference type="PANTHER" id="PTHR22550">
    <property type="entry name" value="SPORE GERMINATION PROTEIN"/>
    <property type="match status" value="1"/>
</dbReference>
<accession>A0A3M9NHX8</accession>
<name>A0A3M9NHX8_9BACT</name>
<keyword evidence="3 7" id="KW-1133">Transmembrane helix</keyword>
<dbReference type="Pfam" id="PF13519">
    <property type="entry name" value="VWA_2"/>
    <property type="match status" value="1"/>
</dbReference>
<dbReference type="InterPro" id="IPR011990">
    <property type="entry name" value="TPR-like_helical_dom_sf"/>
</dbReference>
<dbReference type="SUPFAM" id="SSF48452">
    <property type="entry name" value="TPR-like"/>
    <property type="match status" value="1"/>
</dbReference>
<evidence type="ECO:0000313" key="10">
    <source>
        <dbReference type="Proteomes" id="UP000267223"/>
    </source>
</evidence>
<feature type="compositionally biased region" description="Basic and acidic residues" evidence="6">
    <location>
        <begin position="519"/>
        <end position="541"/>
    </location>
</feature>
<dbReference type="Gene3D" id="1.25.40.10">
    <property type="entry name" value="Tetratricopeptide repeat domain"/>
    <property type="match status" value="1"/>
</dbReference>
<keyword evidence="2 7" id="KW-0812">Transmembrane</keyword>
<evidence type="ECO:0000256" key="6">
    <source>
        <dbReference type="SAM" id="MobiDB-lite"/>
    </source>
</evidence>
<dbReference type="SMART" id="SM00028">
    <property type="entry name" value="TPR"/>
    <property type="match status" value="3"/>
</dbReference>
<feature type="transmembrane region" description="Helical" evidence="7">
    <location>
        <begin position="6"/>
        <end position="26"/>
    </location>
</feature>
<evidence type="ECO:0000256" key="5">
    <source>
        <dbReference type="PROSITE-ProRule" id="PRU00339"/>
    </source>
</evidence>
<dbReference type="SUPFAM" id="SSF53300">
    <property type="entry name" value="vWA-like"/>
    <property type="match status" value="1"/>
</dbReference>
<dbReference type="SMART" id="SM00327">
    <property type="entry name" value="VWA"/>
    <property type="match status" value="1"/>
</dbReference>
<evidence type="ECO:0000256" key="1">
    <source>
        <dbReference type="ARBA" id="ARBA00022475"/>
    </source>
</evidence>
<dbReference type="OrthoDB" id="6206554at2"/>
<evidence type="ECO:0000256" key="7">
    <source>
        <dbReference type="SAM" id="Phobius"/>
    </source>
</evidence>